<reference evidence="1 2" key="1">
    <citation type="submission" date="2019-08" db="EMBL/GenBank/DDBJ databases">
        <title>In-depth cultivation of the pig gut microbiome towards novel bacterial diversity and tailored functional studies.</title>
        <authorList>
            <person name="Wylensek D."/>
            <person name="Hitch T.C.A."/>
            <person name="Clavel T."/>
        </authorList>
    </citation>
    <scope>NUCLEOTIDE SEQUENCE [LARGE SCALE GENOMIC DNA]</scope>
    <source>
        <strain evidence="1 2">NM-380-WT-3C1</strain>
    </source>
</reference>
<dbReference type="EMBL" id="VUNN01000002">
    <property type="protein sequence ID" value="MSU05580.1"/>
    <property type="molecule type" value="Genomic_DNA"/>
</dbReference>
<dbReference type="Proteomes" id="UP000460549">
    <property type="component" value="Unassembled WGS sequence"/>
</dbReference>
<name>A0A7X2PAY7_9SPIO</name>
<organism evidence="1 2">
    <name type="scientific">Bullifex porci</name>
    <dbReference type="NCBI Taxonomy" id="2606638"/>
    <lineage>
        <taxon>Bacteria</taxon>
        <taxon>Pseudomonadati</taxon>
        <taxon>Spirochaetota</taxon>
        <taxon>Spirochaetia</taxon>
        <taxon>Spirochaetales</taxon>
        <taxon>Spirochaetaceae</taxon>
        <taxon>Bullifex</taxon>
    </lineage>
</organism>
<dbReference type="Gene3D" id="3.40.50.10320">
    <property type="entry name" value="LmbE-like"/>
    <property type="match status" value="1"/>
</dbReference>
<sequence length="223" mass="24834">MNYLVVVAHPDDEVLGAGATIHKLIKEGHKVAVAIMVSQAAARKDLSSTLASDEAESMKIMGVEKVYNAYFPNIKMNTVPHLELVQFVESSIEDWKAEAIITHHPSDTNNDHIQTSFAVQAASRLFQRRENIPALKELLYMEVPSSTEWSLDSSSNHFTPNYFVEIGKEGVETKIKALEAYKGVMRPYPHPRSKEALEGLAAYRGSQSGCNYAEAFECVYKRG</sequence>
<proteinExistence type="predicted"/>
<comment type="caution">
    <text evidence="1">The sequence shown here is derived from an EMBL/GenBank/DDBJ whole genome shotgun (WGS) entry which is preliminary data.</text>
</comment>
<dbReference type="Pfam" id="PF02585">
    <property type="entry name" value="PIG-L"/>
    <property type="match status" value="1"/>
</dbReference>
<protein>
    <submittedName>
        <fullName evidence="1">PIG-L family deacetylase</fullName>
    </submittedName>
</protein>
<dbReference type="InterPro" id="IPR003737">
    <property type="entry name" value="GlcNAc_PI_deacetylase-related"/>
</dbReference>
<gene>
    <name evidence="1" type="ORF">FYJ80_02125</name>
</gene>
<dbReference type="AlphaFoldDB" id="A0A7X2PAY7"/>
<dbReference type="PANTHER" id="PTHR12993">
    <property type="entry name" value="N-ACETYLGLUCOSAMINYL-PHOSPHATIDYLINOSITOL DE-N-ACETYLASE-RELATED"/>
    <property type="match status" value="1"/>
</dbReference>
<keyword evidence="2" id="KW-1185">Reference proteome</keyword>
<dbReference type="PANTHER" id="PTHR12993:SF11">
    <property type="entry name" value="N-ACETYLGLUCOSAMINYL-PHOSPHATIDYLINOSITOL DE-N-ACETYLASE"/>
    <property type="match status" value="1"/>
</dbReference>
<dbReference type="GO" id="GO:0016811">
    <property type="term" value="F:hydrolase activity, acting on carbon-nitrogen (but not peptide) bonds, in linear amides"/>
    <property type="evidence" value="ECO:0007669"/>
    <property type="project" value="TreeGrafter"/>
</dbReference>
<accession>A0A7X2PAY7</accession>
<evidence type="ECO:0000313" key="1">
    <source>
        <dbReference type="EMBL" id="MSU05580.1"/>
    </source>
</evidence>
<dbReference type="SUPFAM" id="SSF102588">
    <property type="entry name" value="LmbE-like"/>
    <property type="match status" value="1"/>
</dbReference>
<dbReference type="RefSeq" id="WP_154424477.1">
    <property type="nucleotide sequence ID" value="NZ_VUNN01000002.1"/>
</dbReference>
<evidence type="ECO:0000313" key="2">
    <source>
        <dbReference type="Proteomes" id="UP000460549"/>
    </source>
</evidence>
<dbReference type="InterPro" id="IPR024078">
    <property type="entry name" value="LmbE-like_dom_sf"/>
</dbReference>